<dbReference type="EMBL" id="JABEZZ010000007">
    <property type="protein sequence ID" value="MBA0590632.1"/>
    <property type="molecule type" value="Genomic_DNA"/>
</dbReference>
<protein>
    <submittedName>
        <fullName evidence="1">Uncharacterized protein</fullName>
    </submittedName>
</protein>
<proteinExistence type="predicted"/>
<dbReference type="AlphaFoldDB" id="A0A7J8PP32"/>
<evidence type="ECO:0000313" key="1">
    <source>
        <dbReference type="EMBL" id="MBA0590632.1"/>
    </source>
</evidence>
<reference evidence="1 2" key="1">
    <citation type="journal article" date="2019" name="Genome Biol. Evol.">
        <title>Insights into the evolution of the New World diploid cottons (Gossypium, subgenus Houzingenia) based on genome sequencing.</title>
        <authorList>
            <person name="Grover C.E."/>
            <person name="Arick M.A. 2nd"/>
            <person name="Thrash A."/>
            <person name="Conover J.L."/>
            <person name="Sanders W.S."/>
            <person name="Peterson D.G."/>
            <person name="Frelichowski J.E."/>
            <person name="Scheffler J.A."/>
            <person name="Scheffler B.E."/>
            <person name="Wendel J.F."/>
        </authorList>
    </citation>
    <scope>NUCLEOTIDE SEQUENCE [LARGE SCALE GENOMIC DNA]</scope>
    <source>
        <strain evidence="1">8</strain>
        <tissue evidence="1">Leaf</tissue>
    </source>
</reference>
<name>A0A7J8PP32_GOSRA</name>
<evidence type="ECO:0000313" key="2">
    <source>
        <dbReference type="Proteomes" id="UP000593578"/>
    </source>
</evidence>
<gene>
    <name evidence="1" type="ORF">Gorai_019328</name>
</gene>
<comment type="caution">
    <text evidence="1">The sequence shown here is derived from an EMBL/GenBank/DDBJ whole genome shotgun (WGS) entry which is preliminary data.</text>
</comment>
<dbReference type="Proteomes" id="UP000593578">
    <property type="component" value="Unassembled WGS sequence"/>
</dbReference>
<sequence>MNCIVPLLVALGVLKPLGIMLRF</sequence>
<accession>A0A7J8PP32</accession>
<organism evidence="1 2">
    <name type="scientific">Gossypium raimondii</name>
    <name type="common">Peruvian cotton</name>
    <name type="synonym">Gossypium klotzschianum subsp. raimondii</name>
    <dbReference type="NCBI Taxonomy" id="29730"/>
    <lineage>
        <taxon>Eukaryota</taxon>
        <taxon>Viridiplantae</taxon>
        <taxon>Streptophyta</taxon>
        <taxon>Embryophyta</taxon>
        <taxon>Tracheophyta</taxon>
        <taxon>Spermatophyta</taxon>
        <taxon>Magnoliopsida</taxon>
        <taxon>eudicotyledons</taxon>
        <taxon>Gunneridae</taxon>
        <taxon>Pentapetalae</taxon>
        <taxon>rosids</taxon>
        <taxon>malvids</taxon>
        <taxon>Malvales</taxon>
        <taxon>Malvaceae</taxon>
        <taxon>Malvoideae</taxon>
        <taxon>Gossypium</taxon>
    </lineage>
</organism>